<evidence type="ECO:0000256" key="6">
    <source>
        <dbReference type="ARBA" id="ARBA00023136"/>
    </source>
</evidence>
<evidence type="ECO:0000256" key="1">
    <source>
        <dbReference type="ARBA" id="ARBA00004651"/>
    </source>
</evidence>
<feature type="transmembrane region" description="Helical" evidence="11">
    <location>
        <begin position="53"/>
        <end position="74"/>
    </location>
</feature>
<dbReference type="AlphaFoldDB" id="A0A8C4QK45"/>
<dbReference type="Ensembl" id="ENSEBUT00000017292.1">
    <property type="protein sequence ID" value="ENSEBUP00000016717.1"/>
    <property type="gene ID" value="ENSEBUG00000010482.1"/>
</dbReference>
<sequence>MVEEETGENFDFVWWSLAVGFGSFFIILVIITVAGNILVLFAISHCRNLKQGVTNCFVSSLACADFLIGLLVMPPAGALLLRGSWNLGSILCPLWNSFDILCATASIQTLCAIAIDRYVAITSPLRYQVLLTRRRAYMIIVCVWFVSGILSFPSVHFGWWQSDNPTAQACYKDPTCCDFITMMALINKSLYPIHDDPRYPLPNNKQNDGIKGNLHTSTDNNRVIKAMSKSEHRALKALSLIIGIFAICWIPFFVSFPLLAYCQLCVPNYLFIFFTWLAYKRIVFCKTAPSYSNSDNNSTVINNAEGSQYVETDQLSFEETIGNKISNGNPFGGIIEPYHFQPDSSDSDEDGNNGDEKSLIE</sequence>
<organism evidence="13 14">
    <name type="scientific">Eptatretus burgeri</name>
    <name type="common">Inshore hagfish</name>
    <dbReference type="NCBI Taxonomy" id="7764"/>
    <lineage>
        <taxon>Eukaryota</taxon>
        <taxon>Metazoa</taxon>
        <taxon>Chordata</taxon>
        <taxon>Craniata</taxon>
        <taxon>Vertebrata</taxon>
        <taxon>Cyclostomata</taxon>
        <taxon>Myxini</taxon>
        <taxon>Myxiniformes</taxon>
        <taxon>Myxinidae</taxon>
        <taxon>Eptatretinae</taxon>
        <taxon>Eptatretus</taxon>
    </lineage>
</organism>
<dbReference type="PROSITE" id="PS00237">
    <property type="entry name" value="G_PROTEIN_RECEP_F1_1"/>
    <property type="match status" value="1"/>
</dbReference>
<comment type="similarity">
    <text evidence="9">Belongs to the G-protein coupled receptor 1 family.</text>
</comment>
<dbReference type="PANTHER" id="PTHR24248">
    <property type="entry name" value="ADRENERGIC RECEPTOR-RELATED G-PROTEIN COUPLED RECEPTOR"/>
    <property type="match status" value="1"/>
</dbReference>
<keyword evidence="7 9" id="KW-0675">Receptor</keyword>
<dbReference type="GO" id="GO:0005886">
    <property type="term" value="C:plasma membrane"/>
    <property type="evidence" value="ECO:0007669"/>
    <property type="project" value="UniProtKB-SubCell"/>
</dbReference>
<evidence type="ECO:0000256" key="11">
    <source>
        <dbReference type="SAM" id="Phobius"/>
    </source>
</evidence>
<evidence type="ECO:0000256" key="4">
    <source>
        <dbReference type="ARBA" id="ARBA00022989"/>
    </source>
</evidence>
<evidence type="ECO:0000313" key="13">
    <source>
        <dbReference type="Ensembl" id="ENSEBUP00000016717.1"/>
    </source>
</evidence>
<feature type="transmembrane region" description="Helical" evidence="11">
    <location>
        <begin position="12"/>
        <end position="41"/>
    </location>
</feature>
<dbReference type="Pfam" id="PF00001">
    <property type="entry name" value="7tm_1"/>
    <property type="match status" value="2"/>
</dbReference>
<accession>A0A8C4QK45</accession>
<keyword evidence="6 11" id="KW-0472">Membrane</keyword>
<evidence type="ECO:0000256" key="10">
    <source>
        <dbReference type="SAM" id="MobiDB-lite"/>
    </source>
</evidence>
<evidence type="ECO:0000256" key="3">
    <source>
        <dbReference type="ARBA" id="ARBA00022692"/>
    </source>
</evidence>
<evidence type="ECO:0000313" key="14">
    <source>
        <dbReference type="Proteomes" id="UP000694388"/>
    </source>
</evidence>
<dbReference type="InterPro" id="IPR017452">
    <property type="entry name" value="GPCR_Rhodpsn_7TM"/>
</dbReference>
<dbReference type="GO" id="GO:0043410">
    <property type="term" value="P:positive regulation of MAPK cascade"/>
    <property type="evidence" value="ECO:0007669"/>
    <property type="project" value="TreeGrafter"/>
</dbReference>
<dbReference type="GO" id="GO:0071880">
    <property type="term" value="P:adenylate cyclase-activating adrenergic receptor signaling pathway"/>
    <property type="evidence" value="ECO:0007669"/>
    <property type="project" value="TreeGrafter"/>
</dbReference>
<name>A0A8C4QK45_EPTBU</name>
<comment type="subcellular location">
    <subcellularLocation>
        <location evidence="1">Cell membrane</location>
        <topology evidence="1">Multi-pass membrane protein</topology>
    </subcellularLocation>
</comment>
<reference evidence="13" key="1">
    <citation type="submission" date="2025-08" db="UniProtKB">
        <authorList>
            <consortium name="Ensembl"/>
        </authorList>
    </citation>
    <scope>IDENTIFICATION</scope>
</reference>
<keyword evidence="5 9" id="KW-0297">G-protein coupled receptor</keyword>
<proteinExistence type="inferred from homology"/>
<evidence type="ECO:0000256" key="9">
    <source>
        <dbReference type="RuleBase" id="RU000688"/>
    </source>
</evidence>
<protein>
    <recommendedName>
        <fullName evidence="12">G-protein coupled receptors family 1 profile domain-containing protein</fullName>
    </recommendedName>
</protein>
<dbReference type="PROSITE" id="PS50262">
    <property type="entry name" value="G_PROTEIN_RECEP_F1_2"/>
    <property type="match status" value="1"/>
</dbReference>
<evidence type="ECO:0000256" key="7">
    <source>
        <dbReference type="ARBA" id="ARBA00023170"/>
    </source>
</evidence>
<evidence type="ECO:0000259" key="12">
    <source>
        <dbReference type="PROSITE" id="PS50262"/>
    </source>
</evidence>
<feature type="transmembrane region" description="Helical" evidence="11">
    <location>
        <begin position="258"/>
        <end position="279"/>
    </location>
</feature>
<keyword evidence="3 9" id="KW-0812">Transmembrane</keyword>
<evidence type="ECO:0000256" key="5">
    <source>
        <dbReference type="ARBA" id="ARBA00023040"/>
    </source>
</evidence>
<evidence type="ECO:0000256" key="2">
    <source>
        <dbReference type="ARBA" id="ARBA00022475"/>
    </source>
</evidence>
<keyword evidence="8 9" id="KW-0807">Transducer</keyword>
<keyword evidence="4 11" id="KW-1133">Transmembrane helix</keyword>
<feature type="transmembrane region" description="Helical" evidence="11">
    <location>
        <begin position="136"/>
        <end position="159"/>
    </location>
</feature>
<feature type="transmembrane region" description="Helical" evidence="11">
    <location>
        <begin position="234"/>
        <end position="252"/>
    </location>
</feature>
<feature type="domain" description="G-protein coupled receptors family 1 profile" evidence="12">
    <location>
        <begin position="35"/>
        <end position="254"/>
    </location>
</feature>
<feature type="region of interest" description="Disordered" evidence="10">
    <location>
        <begin position="341"/>
        <end position="361"/>
    </location>
</feature>
<dbReference type="SUPFAM" id="SSF81321">
    <property type="entry name" value="Family A G protein-coupled receptor-like"/>
    <property type="match status" value="1"/>
</dbReference>
<keyword evidence="2" id="KW-1003">Cell membrane</keyword>
<reference evidence="13" key="2">
    <citation type="submission" date="2025-09" db="UniProtKB">
        <authorList>
            <consortium name="Ensembl"/>
        </authorList>
    </citation>
    <scope>IDENTIFICATION</scope>
</reference>
<dbReference type="Gene3D" id="1.20.1070.10">
    <property type="entry name" value="Rhodopsin 7-helix transmembrane proteins"/>
    <property type="match status" value="2"/>
</dbReference>
<keyword evidence="14" id="KW-1185">Reference proteome</keyword>
<dbReference type="Proteomes" id="UP000694388">
    <property type="component" value="Unplaced"/>
</dbReference>
<dbReference type="GO" id="GO:0004930">
    <property type="term" value="F:G protein-coupled receptor activity"/>
    <property type="evidence" value="ECO:0007669"/>
    <property type="project" value="UniProtKB-KW"/>
</dbReference>
<dbReference type="PANTHER" id="PTHR24248:SF195">
    <property type="entry name" value="D(1) DOPAMINE RECEPTOR-LIKE"/>
    <property type="match status" value="1"/>
</dbReference>
<dbReference type="GeneTree" id="ENSGT00940000158663"/>
<evidence type="ECO:0000256" key="8">
    <source>
        <dbReference type="ARBA" id="ARBA00023224"/>
    </source>
</evidence>
<dbReference type="InterPro" id="IPR000276">
    <property type="entry name" value="GPCR_Rhodpsn"/>
</dbReference>
<dbReference type="PRINTS" id="PR00237">
    <property type="entry name" value="GPCRRHODOPSN"/>
</dbReference>